<keyword evidence="3" id="KW-1185">Reference proteome</keyword>
<dbReference type="EMBL" id="NWVC01000003">
    <property type="protein sequence ID" value="PCG14598.1"/>
    <property type="molecule type" value="Genomic_DNA"/>
</dbReference>
<keyword evidence="1" id="KW-0732">Signal</keyword>
<dbReference type="Pfam" id="PF04402">
    <property type="entry name" value="SIMPL"/>
    <property type="match status" value="1"/>
</dbReference>
<organism evidence="2 3">
    <name type="scientific">Sphingomonas adhaesiva</name>
    <dbReference type="NCBI Taxonomy" id="28212"/>
    <lineage>
        <taxon>Bacteria</taxon>
        <taxon>Pseudomonadati</taxon>
        <taxon>Pseudomonadota</taxon>
        <taxon>Alphaproteobacteria</taxon>
        <taxon>Sphingomonadales</taxon>
        <taxon>Sphingomonadaceae</taxon>
        <taxon>Sphingomonas</taxon>
    </lineage>
</organism>
<evidence type="ECO:0000313" key="3">
    <source>
        <dbReference type="Proteomes" id="UP000218323"/>
    </source>
</evidence>
<accession>A0A2A4I8X8</accession>
<name>A0A2A4I8X8_9SPHN</name>
<comment type="caution">
    <text evidence="2">The sequence shown here is derived from an EMBL/GenBank/DDBJ whole genome shotgun (WGS) entry which is preliminary data.</text>
</comment>
<sequence>MTTITGLGGAAAILAGVTLAATATAQTPLPMATVVPDGTILDVTATGRVTRVPDLATVRAGVVTQNATAAGALSENAQRMTQVVRALKSAGIAERDIATSNVSLSPQYRYTDNQPPVITGYQASNTVSVKFRDIAKSGPALDALVRSGANQIDGPSMSLSQPDAALDEARTDAVKTARARATLYAQAAGMTVARIVSIEEAGDNDGSRPQPPMMLQRAAMAEARDFTPMLAGETDVTAMVRVRFLLK</sequence>
<proteinExistence type="predicted"/>
<dbReference type="Gene3D" id="3.30.110.170">
    <property type="entry name" value="Protein of unknown function (DUF541), domain 1"/>
    <property type="match status" value="1"/>
</dbReference>
<protein>
    <submittedName>
        <fullName evidence="2">DUF541 domain-containing protein</fullName>
    </submittedName>
</protein>
<evidence type="ECO:0000313" key="2">
    <source>
        <dbReference type="EMBL" id="PCG14598.1"/>
    </source>
</evidence>
<dbReference type="GO" id="GO:0006974">
    <property type="term" value="P:DNA damage response"/>
    <property type="evidence" value="ECO:0007669"/>
    <property type="project" value="TreeGrafter"/>
</dbReference>
<dbReference type="RefSeq" id="WP_066706932.1">
    <property type="nucleotide sequence ID" value="NZ_JBHIWA010000016.1"/>
</dbReference>
<dbReference type="Gene3D" id="3.30.70.2970">
    <property type="entry name" value="Protein of unknown function (DUF541), domain 2"/>
    <property type="match status" value="1"/>
</dbReference>
<dbReference type="InterPro" id="IPR007497">
    <property type="entry name" value="SIMPL/DUF541"/>
</dbReference>
<dbReference type="PANTHER" id="PTHR34387:SF1">
    <property type="entry name" value="PERIPLASMIC IMMUNOGENIC PROTEIN"/>
    <property type="match status" value="1"/>
</dbReference>
<reference evidence="2 3" key="1">
    <citation type="submission" date="2017-09" db="EMBL/GenBank/DDBJ databases">
        <title>Sphingomonas adhaesiva DSM 7418, whole genome shotgun sequence.</title>
        <authorList>
            <person name="Feng G."/>
            <person name="Zhu H."/>
        </authorList>
    </citation>
    <scope>NUCLEOTIDE SEQUENCE [LARGE SCALE GENOMIC DNA]</scope>
    <source>
        <strain evidence="2 3">DSM 7418</strain>
    </source>
</reference>
<evidence type="ECO:0000256" key="1">
    <source>
        <dbReference type="SAM" id="SignalP"/>
    </source>
</evidence>
<dbReference type="AlphaFoldDB" id="A0A2A4I8X8"/>
<dbReference type="Proteomes" id="UP000218323">
    <property type="component" value="Unassembled WGS sequence"/>
</dbReference>
<feature type="signal peptide" evidence="1">
    <location>
        <begin position="1"/>
        <end position="25"/>
    </location>
</feature>
<feature type="chain" id="PRO_5013037118" evidence="1">
    <location>
        <begin position="26"/>
        <end position="247"/>
    </location>
</feature>
<gene>
    <name evidence="2" type="ORF">COA07_08765</name>
</gene>
<dbReference type="PANTHER" id="PTHR34387">
    <property type="entry name" value="SLR1258 PROTEIN"/>
    <property type="match status" value="1"/>
</dbReference>
<dbReference type="InterPro" id="IPR052022">
    <property type="entry name" value="26kDa_periplasmic_antigen"/>
</dbReference>